<dbReference type="SUPFAM" id="SSF88713">
    <property type="entry name" value="Glycoside hydrolase/deacetylase"/>
    <property type="match status" value="1"/>
</dbReference>
<feature type="domain" description="DUF7033" evidence="1">
    <location>
        <begin position="88"/>
        <end position="174"/>
    </location>
</feature>
<name>A0A6P1NWF7_9BACT</name>
<evidence type="ECO:0000313" key="2">
    <source>
        <dbReference type="EMBL" id="QHL86125.1"/>
    </source>
</evidence>
<keyword evidence="3" id="KW-1185">Reference proteome</keyword>
<dbReference type="KEGG" id="nib:GU926_01140"/>
<organism evidence="2 3">
    <name type="scientific">Nibribacter ruber</name>
    <dbReference type="NCBI Taxonomy" id="2698458"/>
    <lineage>
        <taxon>Bacteria</taxon>
        <taxon>Pseudomonadati</taxon>
        <taxon>Bacteroidota</taxon>
        <taxon>Cytophagia</taxon>
        <taxon>Cytophagales</taxon>
        <taxon>Hymenobacteraceae</taxon>
        <taxon>Nibribacter</taxon>
    </lineage>
</organism>
<evidence type="ECO:0000313" key="3">
    <source>
        <dbReference type="Proteomes" id="UP000464214"/>
    </source>
</evidence>
<gene>
    <name evidence="2" type="ORF">GU926_01140</name>
</gene>
<dbReference type="RefSeq" id="WP_160688235.1">
    <property type="nucleotide sequence ID" value="NZ_CP047897.1"/>
</dbReference>
<dbReference type="GO" id="GO:0005975">
    <property type="term" value="P:carbohydrate metabolic process"/>
    <property type="evidence" value="ECO:0007669"/>
    <property type="project" value="InterPro"/>
</dbReference>
<proteinExistence type="predicted"/>
<dbReference type="Gene3D" id="3.20.20.370">
    <property type="entry name" value="Glycoside hydrolase/deacetylase"/>
    <property type="match status" value="1"/>
</dbReference>
<dbReference type="EMBL" id="CP047897">
    <property type="protein sequence ID" value="QHL86125.1"/>
    <property type="molecule type" value="Genomic_DNA"/>
</dbReference>
<reference evidence="2 3" key="1">
    <citation type="submission" date="2020-01" db="EMBL/GenBank/DDBJ databases">
        <authorList>
            <person name="Kim M."/>
        </authorList>
    </citation>
    <scope>NUCLEOTIDE SEQUENCE [LARGE SCALE GENOMIC DNA]</scope>
    <source>
        <strain evidence="2 3">BT10</strain>
    </source>
</reference>
<dbReference type="InterPro" id="IPR011330">
    <property type="entry name" value="Glyco_hydro/deAcase_b/a-brl"/>
</dbReference>
<evidence type="ECO:0000259" key="1">
    <source>
        <dbReference type="Pfam" id="PF23019"/>
    </source>
</evidence>
<dbReference type="AlphaFoldDB" id="A0A6P1NWF7"/>
<sequence>MNILFDYVLFHFRQVYHLPADLEISYGLDGHSRIQITPTTSTFFERQQAQPVQVFWKEWRGTNLPLFFDEATDQHWFNQNAQGQVIVQYDVIASAFYLLSGWQEYYGKDRDQYGRFPFKASLQARHRFITKPLINYYFDVLKESLETAYGQKIEAKLWDGKPFATCLTHDIDYCQTAWKVAGKPAMQKGNIGLFLKLYLQHRKGQDAWFNLPQVEHELQALNAKGTFFFLPEKAPYQGHPNADYDISTPIIQGEIKRLASRGHEIALHGSHGSGGKTQQLQKEQDNIHAEVKGNRFHYLRFDPIKSLEVMEETGLQYDSSLGFPERFGFRNSYCHPFRLFNFKERRMSSVWELPLNLMDITLNHSNYLQLKPEEVMPAITPMLQEIEKFHGVFTLLWHNENFTPYALPQGLELFREITQYVQERGTQFLTAQEAISAKFSIDKS</sequence>
<accession>A0A6P1NWF7</accession>
<protein>
    <recommendedName>
        <fullName evidence="1">DUF7033 domain-containing protein</fullName>
    </recommendedName>
</protein>
<dbReference type="Pfam" id="PF23019">
    <property type="entry name" value="DUF7033"/>
    <property type="match status" value="1"/>
</dbReference>
<dbReference type="CDD" id="cd10931">
    <property type="entry name" value="CE4_u7"/>
    <property type="match status" value="1"/>
</dbReference>
<dbReference type="Proteomes" id="UP000464214">
    <property type="component" value="Chromosome"/>
</dbReference>
<dbReference type="InterPro" id="IPR054297">
    <property type="entry name" value="DUF7033"/>
</dbReference>